<proteinExistence type="predicted"/>
<protein>
    <submittedName>
        <fullName evidence="2">Uncharacterized protein</fullName>
    </submittedName>
</protein>
<dbReference type="AlphaFoldDB" id="A0A4Z1IIZ1"/>
<comment type="caution">
    <text evidence="2">The sequence shown here is derived from an EMBL/GenBank/DDBJ whole genome shotgun (WGS) entry which is preliminary data.</text>
</comment>
<keyword evidence="3" id="KW-1185">Reference proteome</keyword>
<organism evidence="2 3">
    <name type="scientific">Botrytis elliptica</name>
    <dbReference type="NCBI Taxonomy" id="278938"/>
    <lineage>
        <taxon>Eukaryota</taxon>
        <taxon>Fungi</taxon>
        <taxon>Dikarya</taxon>
        <taxon>Ascomycota</taxon>
        <taxon>Pezizomycotina</taxon>
        <taxon>Leotiomycetes</taxon>
        <taxon>Helotiales</taxon>
        <taxon>Sclerotiniaceae</taxon>
        <taxon>Botrytis</taxon>
    </lineage>
</organism>
<evidence type="ECO:0000256" key="1">
    <source>
        <dbReference type="SAM" id="MobiDB-lite"/>
    </source>
</evidence>
<accession>A0A4Z1IIZ1</accession>
<dbReference type="Proteomes" id="UP000297229">
    <property type="component" value="Unassembled WGS sequence"/>
</dbReference>
<feature type="region of interest" description="Disordered" evidence="1">
    <location>
        <begin position="77"/>
        <end position="98"/>
    </location>
</feature>
<reference evidence="2 3" key="1">
    <citation type="submission" date="2017-12" db="EMBL/GenBank/DDBJ databases">
        <title>Comparative genomics of Botrytis spp.</title>
        <authorList>
            <person name="Valero-Jimenez C.A."/>
            <person name="Tapia P."/>
            <person name="Veloso J."/>
            <person name="Silva-Moreno E."/>
            <person name="Staats M."/>
            <person name="Valdes J.H."/>
            <person name="Van Kan J.A.L."/>
        </authorList>
    </citation>
    <scope>NUCLEOTIDE SEQUENCE [LARGE SCALE GENOMIC DNA]</scope>
    <source>
        <strain evidence="2 3">Be9601</strain>
    </source>
</reference>
<dbReference type="EMBL" id="PQXM01001163">
    <property type="protein sequence ID" value="TGO61346.1"/>
    <property type="molecule type" value="Genomic_DNA"/>
</dbReference>
<evidence type="ECO:0000313" key="2">
    <source>
        <dbReference type="EMBL" id="TGO61346.1"/>
    </source>
</evidence>
<evidence type="ECO:0000313" key="3">
    <source>
        <dbReference type="Proteomes" id="UP000297229"/>
    </source>
</evidence>
<sequence>MASRYLQNIPPYSETSALEAALEYLLVPLPDYGTGIAAEQLYYQESDTAAYYTTLLTSKHFSNGSWVITPELRDLPLARHPQPPTPPPIGSETSKLPRPRYTTIPRLVVEFKHTEGDRLEQALVQLIQALKPRVDNLETRQDGLYYQMFYMVARGPLVAFFSYYSDIYHNILDRQQIPHFRGCVSITETHDHMDQANFSRGILSPAEIPRDLLRLNFDDPKDTRLTKPDMLQLRADAEKYTTPCVFNIGDRSHREAVDKILFYISQNAPRRLKLS</sequence>
<gene>
    <name evidence="2" type="ORF">BELL_1165g00010</name>
</gene>
<name>A0A4Z1IIZ1_9HELO</name>